<gene>
    <name evidence="3" type="ORF">B0A62_13860</name>
    <name evidence="2" type="ORF">IW20_21425</name>
</gene>
<feature type="transmembrane region" description="Helical" evidence="1">
    <location>
        <begin position="169"/>
        <end position="189"/>
    </location>
</feature>
<evidence type="ECO:0000313" key="2">
    <source>
        <dbReference type="EMBL" id="KFF10040.1"/>
    </source>
</evidence>
<comment type="caution">
    <text evidence="2">The sequence shown here is derived from an EMBL/GenBank/DDBJ whole genome shotgun (WGS) entry which is preliminary data.</text>
</comment>
<name>A0A086A026_FLAHY</name>
<sequence>MKTEEIKFSQEASKRVYNDYMKRILKVTNSLPKEDRQDIYMEFNSHIFEALQHKNGANEIDVLLDIIEKLGVPEEVLKPLIADKKLEQATKTFNPVHVFKALLLNITNGFSYIIFFILYLLLFGFVFVIIAKIISPNEVGLWYKDGSTFFLGTTSEANKNGINEILGNMFIPVMIVAIILFYVLITLLLKFKKSINQK</sequence>
<dbReference type="AlphaFoldDB" id="A0A086A026"/>
<dbReference type="EMBL" id="JPRM01000042">
    <property type="protein sequence ID" value="KFF10040.1"/>
    <property type="molecule type" value="Genomic_DNA"/>
</dbReference>
<dbReference type="RefSeq" id="WP_035627045.1">
    <property type="nucleotide sequence ID" value="NZ_JBEWQG010000012.1"/>
</dbReference>
<dbReference type="EMBL" id="MUGY01000015">
    <property type="protein sequence ID" value="OXA93327.1"/>
    <property type="molecule type" value="Genomic_DNA"/>
</dbReference>
<reference evidence="2 4" key="1">
    <citation type="submission" date="2014-07" db="EMBL/GenBank/DDBJ databases">
        <title>Genome of Flavobacterium hydatis DSM 2063.</title>
        <authorList>
            <person name="Pipes S.E."/>
            <person name="Stropko S.J."/>
            <person name="Newman J.D."/>
        </authorList>
    </citation>
    <scope>NUCLEOTIDE SEQUENCE [LARGE SCALE GENOMIC DNA]</scope>
    <source>
        <strain evidence="2 4">DSM 2063</strain>
    </source>
</reference>
<keyword evidence="1" id="KW-0472">Membrane</keyword>
<evidence type="ECO:0000256" key="1">
    <source>
        <dbReference type="SAM" id="Phobius"/>
    </source>
</evidence>
<evidence type="ECO:0008006" key="6">
    <source>
        <dbReference type="Google" id="ProtNLM"/>
    </source>
</evidence>
<organism evidence="2 4">
    <name type="scientific">Flavobacterium hydatis</name>
    <name type="common">Cytophaga aquatilis</name>
    <dbReference type="NCBI Taxonomy" id="991"/>
    <lineage>
        <taxon>Bacteria</taxon>
        <taxon>Pseudomonadati</taxon>
        <taxon>Bacteroidota</taxon>
        <taxon>Flavobacteriia</taxon>
        <taxon>Flavobacteriales</taxon>
        <taxon>Flavobacteriaceae</taxon>
        <taxon>Flavobacterium</taxon>
    </lineage>
</organism>
<protein>
    <recommendedName>
        <fullName evidence="6">DUF1700 domain-containing protein</fullName>
    </recommendedName>
</protein>
<accession>A0A086A026</accession>
<evidence type="ECO:0000313" key="5">
    <source>
        <dbReference type="Proteomes" id="UP000198424"/>
    </source>
</evidence>
<keyword evidence="1" id="KW-0812">Transmembrane</keyword>
<dbReference type="Proteomes" id="UP000028712">
    <property type="component" value="Unassembled WGS sequence"/>
</dbReference>
<keyword evidence="5" id="KW-1185">Reference proteome</keyword>
<dbReference type="Proteomes" id="UP000198424">
    <property type="component" value="Unassembled WGS sequence"/>
</dbReference>
<feature type="transmembrane region" description="Helical" evidence="1">
    <location>
        <begin position="110"/>
        <end position="134"/>
    </location>
</feature>
<proteinExistence type="predicted"/>
<dbReference type="eggNOG" id="COG4709">
    <property type="taxonomic scope" value="Bacteria"/>
</dbReference>
<evidence type="ECO:0000313" key="4">
    <source>
        <dbReference type="Proteomes" id="UP000028712"/>
    </source>
</evidence>
<dbReference type="STRING" id="991.IW20_21425"/>
<dbReference type="OrthoDB" id="1358731at2"/>
<reference evidence="3 5" key="2">
    <citation type="submission" date="2016-11" db="EMBL/GenBank/DDBJ databases">
        <title>Whole genomes of Flavobacteriaceae.</title>
        <authorList>
            <person name="Stine C."/>
            <person name="Li C."/>
            <person name="Tadesse D."/>
        </authorList>
    </citation>
    <scope>NUCLEOTIDE SEQUENCE [LARGE SCALE GENOMIC DNA]</scope>
    <source>
        <strain evidence="3 5">ATCC 29551</strain>
    </source>
</reference>
<dbReference type="Pfam" id="PF22564">
    <property type="entry name" value="HAAS"/>
    <property type="match status" value="1"/>
</dbReference>
<evidence type="ECO:0000313" key="3">
    <source>
        <dbReference type="EMBL" id="OXA93327.1"/>
    </source>
</evidence>
<keyword evidence="1" id="KW-1133">Transmembrane helix</keyword>